<dbReference type="GO" id="GO:0016757">
    <property type="term" value="F:glycosyltransferase activity"/>
    <property type="evidence" value="ECO:0007669"/>
    <property type="project" value="InterPro"/>
</dbReference>
<organism evidence="2">
    <name type="scientific">viral metagenome</name>
    <dbReference type="NCBI Taxonomy" id="1070528"/>
    <lineage>
        <taxon>unclassified sequences</taxon>
        <taxon>metagenomes</taxon>
        <taxon>organismal metagenomes</taxon>
    </lineage>
</organism>
<evidence type="ECO:0000259" key="1">
    <source>
        <dbReference type="Pfam" id="PF00534"/>
    </source>
</evidence>
<feature type="domain" description="Glycosyl transferase family 1" evidence="1">
    <location>
        <begin position="211"/>
        <end position="325"/>
    </location>
</feature>
<dbReference type="CDD" id="cd06532">
    <property type="entry name" value="Glyco_transf_25"/>
    <property type="match status" value="1"/>
</dbReference>
<dbReference type="InterPro" id="IPR002654">
    <property type="entry name" value="Glyco_trans_25"/>
</dbReference>
<dbReference type="InterPro" id="IPR001296">
    <property type="entry name" value="Glyco_trans_1"/>
</dbReference>
<dbReference type="AlphaFoldDB" id="A0A6C0B6I6"/>
<proteinExistence type="predicted"/>
<dbReference type="Gene3D" id="3.40.50.2000">
    <property type="entry name" value="Glycogen Phosphorylase B"/>
    <property type="match status" value="2"/>
</dbReference>
<protein>
    <recommendedName>
        <fullName evidence="1">Glycosyl transferase family 1 domain-containing protein</fullName>
    </recommendedName>
</protein>
<accession>A0A6C0B6I6</accession>
<dbReference type="SUPFAM" id="SSF53756">
    <property type="entry name" value="UDP-Glycosyltransferase/glycogen phosphorylase"/>
    <property type="match status" value="1"/>
</dbReference>
<name>A0A6C0B6I6_9ZZZZ</name>
<reference evidence="2" key="1">
    <citation type="journal article" date="2020" name="Nature">
        <title>Giant virus diversity and host interactions through global metagenomics.</title>
        <authorList>
            <person name="Schulz F."/>
            <person name="Roux S."/>
            <person name="Paez-Espino D."/>
            <person name="Jungbluth S."/>
            <person name="Walsh D.A."/>
            <person name="Denef V.J."/>
            <person name="McMahon K.D."/>
            <person name="Konstantinidis K.T."/>
            <person name="Eloe-Fadrosh E.A."/>
            <person name="Kyrpides N.C."/>
            <person name="Woyke T."/>
        </authorList>
    </citation>
    <scope>NUCLEOTIDE SEQUENCE</scope>
    <source>
        <strain evidence="2">GVMAG-M-3300009684-20</strain>
    </source>
</reference>
<dbReference type="Pfam" id="PF00534">
    <property type="entry name" value="Glycos_transf_1"/>
    <property type="match status" value="1"/>
</dbReference>
<sequence length="598" mass="67966">MASAIRLHILALPHTVTNNDFSHCAYTGKVLRFPRMMMSRGFEVYHYGVEGSETKATKEIELMTRDEWDVLRVMSYKQLHPEMAHADVIKKLEDHTTFIGDLGNWSTPLYREFNARLRPLLQENYRSIKTDIVCLPFGASHDAALDGLEMVVCESGIGYNDSKRPYRIFESYAWLHQVLGVEKKWGQNYWFVVPNYFDAFEWPLSLTPQINTVGFLGRIYDGKGCHIVVEIARRMPHIRFILCGQGDPTQFLVCPNIVYKPPISGTERAVYLGSLQALVAPTLFIEPFCGVAVESQLCGTPAITPDYGAQTETIEPFKTGVLCHTLQDYCVGIQMAVDGKFDRAYIRERAVRLYDMFNVAKKYEYAFKSIMDIHNGKNGWYSDESHLLPPKTLPHLIYINLDSRTDRRTEVESQLSSVGLQFERLPAVLHENGAVGCSLSHIRCIELAKERNLPSVMIVEDDLMWTKQPHEIRVAIESLETVNYKVAVLCPSFSSSNATQVNEHFVTDTRCQTTLAYICKQEYYDTLLANFKEGLEKLIDGGACTKFAIDQHWKNLQSSGWVFAYPSLGRQSSGFSDILKTNIDYTGAYNQILCINSH</sequence>
<dbReference type="EMBL" id="MN739078">
    <property type="protein sequence ID" value="QHS87159.1"/>
    <property type="molecule type" value="Genomic_DNA"/>
</dbReference>
<evidence type="ECO:0000313" key="2">
    <source>
        <dbReference type="EMBL" id="QHS87159.1"/>
    </source>
</evidence>